<feature type="region of interest" description="Disordered" evidence="1">
    <location>
        <begin position="37"/>
        <end position="93"/>
    </location>
</feature>
<protein>
    <submittedName>
        <fullName evidence="2">Uncharacterized protein</fullName>
    </submittedName>
</protein>
<accession>A0A074VZF1</accession>
<gene>
    <name evidence="2" type="ORF">M437DRAFT_82657</name>
</gene>
<sequence length="651" mass="72880">MPPIQGWFKSRKPLRASRKSYYEDIFGEKNPEEDLEGVHILGSDSDSDPGVFSRRVKRQPREKTKTTLRNNNKNQSDRGDKRGTADGDEIVAPRVDRSTVVTIDDDDSDLEEQFIVDLRKHAQGPDNKNNEDGIGGSGNNQNQIDAAFLAEIKKYAAPPPINNQSNDELLDKINGRGENLMDLLEAEYRADGDTAQEFANQSPLGPLKTFEPTSDAASAVPSIEQPGDGRDRETSDEPTDRPSVEEPDDAIDIGAIDSVAVLATGRTSTTNAIREHSWDPSQGSDYVYSDEEADDGLSHANLQGGGLDNSIPDAGDEDEESHTDDAGINEIRNDTLDEQHLRSEVQRESGDETAELVRTRIDLSSGSEDDNDDTQEVIDLISPIRNSSEEPSIERIFSSKPYKLDLETHDPSTSLEREENSSRTKKRRFGLFASRPSPSIEVEAELSDEEPPRRLRDLVRERAREKEEREVAKKKARYDLRPRQQQNNYDKAPLSRKDASIVEDSDLETDEAEEHQASRRITRSMTINTSARKPIPRWRAARKTAWVTKDDAQRRSLSQHIVQVVVPKTIDRSIWESVPSSTSTPQTERRRLSTVDEDLATLEGEQRIASALAGKGMKRTVPNNIDEEGTISNNLDVSRNRKQEIPIVLIE</sequence>
<feature type="region of interest" description="Disordered" evidence="1">
    <location>
        <begin position="118"/>
        <end position="141"/>
    </location>
</feature>
<keyword evidence="3" id="KW-1185">Reference proteome</keyword>
<feature type="compositionally biased region" description="Basic and acidic residues" evidence="1">
    <location>
        <begin position="75"/>
        <end position="85"/>
    </location>
</feature>
<evidence type="ECO:0000256" key="1">
    <source>
        <dbReference type="SAM" id="MobiDB-lite"/>
    </source>
</evidence>
<organism evidence="2 3">
    <name type="scientific">Aureobasidium melanogenum (strain CBS 110374)</name>
    <name type="common">Aureobasidium pullulans var. melanogenum</name>
    <dbReference type="NCBI Taxonomy" id="1043003"/>
    <lineage>
        <taxon>Eukaryota</taxon>
        <taxon>Fungi</taxon>
        <taxon>Dikarya</taxon>
        <taxon>Ascomycota</taxon>
        <taxon>Pezizomycotina</taxon>
        <taxon>Dothideomycetes</taxon>
        <taxon>Dothideomycetidae</taxon>
        <taxon>Dothideales</taxon>
        <taxon>Saccotheciaceae</taxon>
        <taxon>Aureobasidium</taxon>
    </lineage>
</organism>
<evidence type="ECO:0000313" key="3">
    <source>
        <dbReference type="Proteomes" id="UP000030672"/>
    </source>
</evidence>
<dbReference type="RefSeq" id="XP_040881677.1">
    <property type="nucleotide sequence ID" value="XM_041027790.1"/>
</dbReference>
<feature type="compositionally biased region" description="Basic and acidic residues" evidence="1">
    <location>
        <begin position="450"/>
        <end position="482"/>
    </location>
</feature>
<feature type="compositionally biased region" description="Basic and acidic residues" evidence="1">
    <location>
        <begin position="331"/>
        <end position="361"/>
    </location>
</feature>
<dbReference type="EMBL" id="KL584828">
    <property type="protein sequence ID" value="KEQ64654.1"/>
    <property type="molecule type" value="Genomic_DNA"/>
</dbReference>
<evidence type="ECO:0000313" key="2">
    <source>
        <dbReference type="EMBL" id="KEQ64654.1"/>
    </source>
</evidence>
<feature type="region of interest" description="Disordered" evidence="1">
    <location>
        <begin position="192"/>
        <end position="256"/>
    </location>
</feature>
<proteinExistence type="predicted"/>
<name>A0A074VZF1_AURM1</name>
<feature type="compositionally biased region" description="Acidic residues" evidence="1">
    <location>
        <begin position="501"/>
        <end position="513"/>
    </location>
</feature>
<dbReference type="Proteomes" id="UP000030672">
    <property type="component" value="Unassembled WGS sequence"/>
</dbReference>
<feature type="compositionally biased region" description="Acidic residues" evidence="1">
    <location>
        <begin position="367"/>
        <end position="376"/>
    </location>
</feature>
<feature type="compositionally biased region" description="Basic and acidic residues" evidence="1">
    <location>
        <begin position="227"/>
        <end position="244"/>
    </location>
</feature>
<feature type="compositionally biased region" description="Basic and acidic residues" evidence="1">
    <location>
        <begin position="402"/>
        <end position="422"/>
    </location>
</feature>
<dbReference type="AlphaFoldDB" id="A0A074VZF1"/>
<dbReference type="HOGENOM" id="CLU_477321_0_0_1"/>
<feature type="region of interest" description="Disordered" evidence="1">
    <location>
        <begin position="268"/>
        <end position="519"/>
    </location>
</feature>
<dbReference type="GeneID" id="63921163"/>
<reference evidence="2 3" key="1">
    <citation type="journal article" date="2014" name="BMC Genomics">
        <title>Genome sequencing of four Aureobasidium pullulans varieties: biotechnological potential, stress tolerance, and description of new species.</title>
        <authorList>
            <person name="Gostin Ar C."/>
            <person name="Ohm R.A."/>
            <person name="Kogej T."/>
            <person name="Sonjak S."/>
            <person name="Turk M."/>
            <person name="Zajc J."/>
            <person name="Zalar P."/>
            <person name="Grube M."/>
            <person name="Sun H."/>
            <person name="Han J."/>
            <person name="Sharma A."/>
            <person name="Chiniquy J."/>
            <person name="Ngan C.Y."/>
            <person name="Lipzen A."/>
            <person name="Barry K."/>
            <person name="Grigoriev I.V."/>
            <person name="Gunde-Cimerman N."/>
        </authorList>
    </citation>
    <scope>NUCLEOTIDE SEQUENCE [LARGE SCALE GENOMIC DNA]</scope>
    <source>
        <strain evidence="2 3">CBS 110374</strain>
    </source>
</reference>